<dbReference type="SUPFAM" id="SSF69304">
    <property type="entry name" value="Tricorn protease N-terminal domain"/>
    <property type="match status" value="1"/>
</dbReference>
<keyword evidence="2" id="KW-0472">Membrane</keyword>
<accession>A0A8J3HXT0</accession>
<dbReference type="EMBL" id="BNJF01000001">
    <property type="protein sequence ID" value="GHO45704.1"/>
    <property type="molecule type" value="Genomic_DNA"/>
</dbReference>
<feature type="region of interest" description="Disordered" evidence="1">
    <location>
        <begin position="113"/>
        <end position="142"/>
    </location>
</feature>
<dbReference type="Proteomes" id="UP000612362">
    <property type="component" value="Unassembled WGS sequence"/>
</dbReference>
<sequence length="518" mass="57961">MKNRMSDAQDGDTPSCPWSKDCERLADVLDGEWISELEIASYNDDDARLIRWLRTHISNCSICRETLMQTRQALASERSMLREYLQFAEAHTPSATASIMDALRKEARDPATPAIVAQSSRIPERGASRAGSNTPSRPVTKRSTREGGWVLALVAALIVLSFGFLSNAAWKHLTPTQTTQTMRKTQTASLPAPPRLNFTTDWSSVVAFETQKGQQDIDVFDPIRSVQRTLLTTHCDDARPDAIAHSGKNLLYHCYDGQSTIFHLLTGQSYRLEAGKRGDGGDYNAVWSTDDSMLFIALPDSLVRIDIAQSKIERLAYTIQAQRLLFYYDDALYFSYSNDGSQGTETQLKRLNLKNGSQEILAHSSLSGAQFWLRPDGQMFYYTSADANGQVGIYAIGRDGGNTYLFSQDEALVGFDAYNVPMVVRNVQETWQLISIDSVSQEEQTRVVDIAPGAEKVSAQDVLLSPYSRYLVVMGQYLDGSQRLWFTDLATGQTHDVNTNRIATRTYTFWLGWSKIQP</sequence>
<evidence type="ECO:0000313" key="4">
    <source>
        <dbReference type="Proteomes" id="UP000612362"/>
    </source>
</evidence>
<reference evidence="3" key="1">
    <citation type="submission" date="2020-10" db="EMBL/GenBank/DDBJ databases">
        <title>Taxonomic study of unclassified bacteria belonging to the class Ktedonobacteria.</title>
        <authorList>
            <person name="Yabe S."/>
            <person name="Wang C.M."/>
            <person name="Zheng Y."/>
            <person name="Sakai Y."/>
            <person name="Cavaletti L."/>
            <person name="Monciardini P."/>
            <person name="Donadio S."/>
        </authorList>
    </citation>
    <scope>NUCLEOTIDE SEQUENCE</scope>
    <source>
        <strain evidence="3">SOSP1-1</strain>
    </source>
</reference>
<name>A0A8J3HXT0_9CHLR</name>
<dbReference type="RefSeq" id="WP_220195016.1">
    <property type="nucleotide sequence ID" value="NZ_BNJF01000001.1"/>
</dbReference>
<keyword evidence="2" id="KW-1133">Transmembrane helix</keyword>
<dbReference type="Gene3D" id="2.120.10.30">
    <property type="entry name" value="TolB, C-terminal domain"/>
    <property type="match status" value="1"/>
</dbReference>
<gene>
    <name evidence="3" type="ORF">KSX_38670</name>
</gene>
<protein>
    <submittedName>
        <fullName evidence="3">Uncharacterized protein</fullName>
    </submittedName>
</protein>
<evidence type="ECO:0000256" key="1">
    <source>
        <dbReference type="SAM" id="MobiDB-lite"/>
    </source>
</evidence>
<dbReference type="InterPro" id="IPR011042">
    <property type="entry name" value="6-blade_b-propeller_TolB-like"/>
</dbReference>
<evidence type="ECO:0000256" key="2">
    <source>
        <dbReference type="SAM" id="Phobius"/>
    </source>
</evidence>
<proteinExistence type="predicted"/>
<keyword evidence="4" id="KW-1185">Reference proteome</keyword>
<comment type="caution">
    <text evidence="3">The sequence shown here is derived from an EMBL/GenBank/DDBJ whole genome shotgun (WGS) entry which is preliminary data.</text>
</comment>
<organism evidence="3 4">
    <name type="scientific">Ktedonospora formicarum</name>
    <dbReference type="NCBI Taxonomy" id="2778364"/>
    <lineage>
        <taxon>Bacteria</taxon>
        <taxon>Bacillati</taxon>
        <taxon>Chloroflexota</taxon>
        <taxon>Ktedonobacteria</taxon>
        <taxon>Ktedonobacterales</taxon>
        <taxon>Ktedonobacteraceae</taxon>
        <taxon>Ktedonospora</taxon>
    </lineage>
</organism>
<dbReference type="AlphaFoldDB" id="A0A8J3HXT0"/>
<evidence type="ECO:0000313" key="3">
    <source>
        <dbReference type="EMBL" id="GHO45704.1"/>
    </source>
</evidence>
<keyword evidence="2" id="KW-0812">Transmembrane</keyword>
<feature type="transmembrane region" description="Helical" evidence="2">
    <location>
        <begin position="149"/>
        <end position="170"/>
    </location>
</feature>